<keyword evidence="7" id="KW-0808">Transferase</keyword>
<dbReference type="GO" id="GO:0005789">
    <property type="term" value="C:endoplasmic reticulum membrane"/>
    <property type="evidence" value="ECO:0007669"/>
    <property type="project" value="UniProtKB-SubCell"/>
</dbReference>
<keyword evidence="8 16" id="KW-0812">Transmembrane</keyword>
<dbReference type="AlphaFoldDB" id="A0AAV5R4N9"/>
<comment type="catalytic activity">
    <reaction evidence="15 16">
        <text>an acyl-CoA + a 1,2-diacyl-sn-glycerol = a triacyl-sn-glycerol + CoA</text>
        <dbReference type="Rhea" id="RHEA:10868"/>
        <dbReference type="ChEBI" id="CHEBI:17815"/>
        <dbReference type="ChEBI" id="CHEBI:57287"/>
        <dbReference type="ChEBI" id="CHEBI:58342"/>
        <dbReference type="ChEBI" id="CHEBI:64615"/>
        <dbReference type="EC" id="2.3.1.20"/>
    </reaction>
</comment>
<keyword evidence="11 16" id="KW-1133">Transmembrane helix</keyword>
<evidence type="ECO:0000256" key="15">
    <source>
        <dbReference type="ARBA" id="ARBA00048109"/>
    </source>
</evidence>
<evidence type="ECO:0000256" key="8">
    <source>
        <dbReference type="ARBA" id="ARBA00022692"/>
    </source>
</evidence>
<dbReference type="CDD" id="cd07987">
    <property type="entry name" value="LPLAT_MGAT-like"/>
    <property type="match status" value="1"/>
</dbReference>
<evidence type="ECO:0000256" key="9">
    <source>
        <dbReference type="ARBA" id="ARBA00022798"/>
    </source>
</evidence>
<keyword evidence="6 16" id="KW-0444">Lipid biosynthesis</keyword>
<comment type="pathway">
    <text evidence="2 16">Glycerolipid metabolism; triacylglycerol biosynthesis.</text>
</comment>
<dbReference type="Pfam" id="PF03982">
    <property type="entry name" value="DAGAT"/>
    <property type="match status" value="1"/>
</dbReference>
<dbReference type="GO" id="GO:0019432">
    <property type="term" value="P:triglyceride biosynthetic process"/>
    <property type="evidence" value="ECO:0007669"/>
    <property type="project" value="UniProtKB-UniRule"/>
</dbReference>
<comment type="caution">
    <text evidence="16">Lacks conserved residue(s) required for the propagation of feature annotation.</text>
</comment>
<evidence type="ECO:0000256" key="10">
    <source>
        <dbReference type="ARBA" id="ARBA00022824"/>
    </source>
</evidence>
<dbReference type="EC" id="2.3.1.20" evidence="5 16"/>
<comment type="caution">
    <text evidence="17">The sequence shown here is derived from an EMBL/GenBank/DDBJ whole genome shotgun (WGS) entry which is preliminary data.</text>
</comment>
<dbReference type="EMBL" id="BTGB01000003">
    <property type="protein sequence ID" value="GMM46435.1"/>
    <property type="molecule type" value="Genomic_DNA"/>
</dbReference>
<keyword evidence="14 16" id="KW-0012">Acyltransferase</keyword>
<evidence type="ECO:0000256" key="12">
    <source>
        <dbReference type="ARBA" id="ARBA00023098"/>
    </source>
</evidence>
<comment type="function">
    <text evidence="16">Catalyzes the terminal and only committed step in triacylglycerol synthesis by using diacylglycerol and fatty acyl CoA as substrates.</text>
</comment>
<evidence type="ECO:0000256" key="11">
    <source>
        <dbReference type="ARBA" id="ARBA00022989"/>
    </source>
</evidence>
<comment type="subcellular location">
    <subcellularLocation>
        <location evidence="1 16">Endoplasmic reticulum membrane</location>
        <topology evidence="1 16">Multi-pass membrane protein</topology>
    </subcellularLocation>
</comment>
<keyword evidence="18" id="KW-1185">Reference proteome</keyword>
<evidence type="ECO:0000313" key="17">
    <source>
        <dbReference type="EMBL" id="GMM46435.1"/>
    </source>
</evidence>
<comment type="pathway">
    <text evidence="3">Lipid metabolism.</text>
</comment>
<evidence type="ECO:0000313" key="18">
    <source>
        <dbReference type="Proteomes" id="UP001378960"/>
    </source>
</evidence>
<evidence type="ECO:0000256" key="1">
    <source>
        <dbReference type="ARBA" id="ARBA00004477"/>
    </source>
</evidence>
<evidence type="ECO:0000256" key="14">
    <source>
        <dbReference type="ARBA" id="ARBA00023315"/>
    </source>
</evidence>
<name>A0AAV5R4N9_PICKL</name>
<reference evidence="17 18" key="1">
    <citation type="journal article" date="2023" name="Elife">
        <title>Identification of key yeast species and microbe-microbe interactions impacting larval growth of Drosophila in the wild.</title>
        <authorList>
            <person name="Mure A."/>
            <person name="Sugiura Y."/>
            <person name="Maeda R."/>
            <person name="Honda K."/>
            <person name="Sakurai N."/>
            <person name="Takahashi Y."/>
            <person name="Watada M."/>
            <person name="Katoh T."/>
            <person name="Gotoh A."/>
            <person name="Gotoh Y."/>
            <person name="Taniguchi I."/>
            <person name="Nakamura K."/>
            <person name="Hayashi T."/>
            <person name="Katayama T."/>
            <person name="Uemura T."/>
            <person name="Hattori Y."/>
        </authorList>
    </citation>
    <scope>NUCLEOTIDE SEQUENCE [LARGE SCALE GENOMIC DNA]</scope>
    <source>
        <strain evidence="17 18">PK-24</strain>
    </source>
</reference>
<evidence type="ECO:0000256" key="4">
    <source>
        <dbReference type="ARBA" id="ARBA00005420"/>
    </source>
</evidence>
<proteinExistence type="inferred from homology"/>
<evidence type="ECO:0000256" key="16">
    <source>
        <dbReference type="RuleBase" id="RU367023"/>
    </source>
</evidence>
<dbReference type="PANTHER" id="PTHR12317">
    <property type="entry name" value="DIACYLGLYCEROL O-ACYLTRANSFERASE"/>
    <property type="match status" value="1"/>
</dbReference>
<dbReference type="GO" id="GO:0006071">
    <property type="term" value="P:glycerol metabolic process"/>
    <property type="evidence" value="ECO:0007669"/>
    <property type="project" value="UniProtKB-UniRule"/>
</dbReference>
<evidence type="ECO:0000256" key="3">
    <source>
        <dbReference type="ARBA" id="ARBA00005189"/>
    </source>
</evidence>
<dbReference type="GO" id="GO:0004144">
    <property type="term" value="F:diacylglycerol O-acyltransferase activity"/>
    <property type="evidence" value="ECO:0007669"/>
    <property type="project" value="UniProtKB-UniRule"/>
</dbReference>
<keyword evidence="9" id="KW-0319">Glycerol metabolism</keyword>
<dbReference type="Proteomes" id="UP001378960">
    <property type="component" value="Unassembled WGS sequence"/>
</dbReference>
<accession>A0AAV5R4N9</accession>
<keyword evidence="10 16" id="KW-0256">Endoplasmic reticulum</keyword>
<protein>
    <recommendedName>
        <fullName evidence="5 16">Diacylglycerol O-acyltransferase</fullName>
        <ecNumber evidence="5 16">2.3.1.20</ecNumber>
    </recommendedName>
</protein>
<evidence type="ECO:0000256" key="7">
    <source>
        <dbReference type="ARBA" id="ARBA00022679"/>
    </source>
</evidence>
<comment type="similarity">
    <text evidence="4 16">Belongs to the diacylglycerol acyltransferase family.</text>
</comment>
<keyword evidence="13 16" id="KW-0472">Membrane</keyword>
<evidence type="ECO:0000256" key="2">
    <source>
        <dbReference type="ARBA" id="ARBA00004771"/>
    </source>
</evidence>
<evidence type="ECO:0000256" key="6">
    <source>
        <dbReference type="ARBA" id="ARBA00022516"/>
    </source>
</evidence>
<evidence type="ECO:0000256" key="5">
    <source>
        <dbReference type="ARBA" id="ARBA00013244"/>
    </source>
</evidence>
<dbReference type="PANTHER" id="PTHR12317:SF0">
    <property type="entry name" value="ACYLTRANSFERASE"/>
    <property type="match status" value="1"/>
</dbReference>
<evidence type="ECO:0000256" key="13">
    <source>
        <dbReference type="ARBA" id="ARBA00023136"/>
    </source>
</evidence>
<feature type="transmembrane region" description="Helical" evidence="16">
    <location>
        <begin position="12"/>
        <end position="31"/>
    </location>
</feature>
<sequence>MTNILQNFIQSSIVVFHNTSILLFLITYIFLWKYKLLWPLLIYYTIFHYFRDKSPVNGNVWYKRNESFRNLFIWNYLIDYFPIKFHKLSDLSPTFNNNENEQNERIGPNYIFGYHPHGIIATGVSNGFTNNANNNWNKLFPGIKCFVTTLINQFQIPFYRDYLMALGVTTVVKKNLKILLNKGASIVIVIGGAKEALLAKPGNNSIILNKRKGFIKLALESLNESNDNFKFGISIVPVYAFGENNIYNVYYTGDDDEKNNIGDNKFKKVVYKFQMFLKDKFGWTLPIIVSRGIFNYDFGILPYKTPINVVFGNPIHIKRLNNLKFGDPITQFEIDYWHNQYIIELKNVWEFGKDKFRKPNESNLKIVE</sequence>
<keyword evidence="12 16" id="KW-0443">Lipid metabolism</keyword>
<organism evidence="17 18">
    <name type="scientific">Pichia kluyveri</name>
    <name type="common">Yeast</name>
    <dbReference type="NCBI Taxonomy" id="36015"/>
    <lineage>
        <taxon>Eukaryota</taxon>
        <taxon>Fungi</taxon>
        <taxon>Dikarya</taxon>
        <taxon>Ascomycota</taxon>
        <taxon>Saccharomycotina</taxon>
        <taxon>Pichiomycetes</taxon>
        <taxon>Pichiales</taxon>
        <taxon>Pichiaceae</taxon>
        <taxon>Pichia</taxon>
    </lineage>
</organism>
<gene>
    <name evidence="17" type="ORF">DAPK24_030100</name>
</gene>
<dbReference type="InterPro" id="IPR007130">
    <property type="entry name" value="DAGAT"/>
</dbReference>